<evidence type="ECO:0000313" key="3">
    <source>
        <dbReference type="Proteomes" id="UP000075714"/>
    </source>
</evidence>
<accession>A0A150H205</accession>
<evidence type="ECO:0000256" key="1">
    <source>
        <dbReference type="SAM" id="MobiDB-lite"/>
    </source>
</evidence>
<evidence type="ECO:0000313" key="2">
    <source>
        <dbReference type="EMBL" id="KXZ56094.1"/>
    </source>
</evidence>
<feature type="region of interest" description="Disordered" evidence="1">
    <location>
        <begin position="1"/>
        <end position="130"/>
    </location>
</feature>
<keyword evidence="3" id="KW-1185">Reference proteome</keyword>
<dbReference type="STRING" id="33097.A0A150H205"/>
<organism evidence="2 3">
    <name type="scientific">Gonium pectorale</name>
    <name type="common">Green alga</name>
    <dbReference type="NCBI Taxonomy" id="33097"/>
    <lineage>
        <taxon>Eukaryota</taxon>
        <taxon>Viridiplantae</taxon>
        <taxon>Chlorophyta</taxon>
        <taxon>core chlorophytes</taxon>
        <taxon>Chlorophyceae</taxon>
        <taxon>CS clade</taxon>
        <taxon>Chlamydomonadales</taxon>
        <taxon>Volvocaceae</taxon>
        <taxon>Gonium</taxon>
    </lineage>
</organism>
<dbReference type="OrthoDB" id="361835at2759"/>
<proteinExistence type="predicted"/>
<dbReference type="EMBL" id="LSYV01000003">
    <property type="protein sequence ID" value="KXZ56094.1"/>
    <property type="molecule type" value="Genomic_DNA"/>
</dbReference>
<dbReference type="PANTHER" id="PTHR33828:SF2">
    <property type="entry name" value="NUCLEOLIN"/>
    <property type="match status" value="1"/>
</dbReference>
<reference evidence="3" key="1">
    <citation type="journal article" date="2016" name="Nat. Commun.">
        <title>The Gonium pectorale genome demonstrates co-option of cell cycle regulation during the evolution of multicellularity.</title>
        <authorList>
            <person name="Hanschen E.R."/>
            <person name="Marriage T.N."/>
            <person name="Ferris P.J."/>
            <person name="Hamaji T."/>
            <person name="Toyoda A."/>
            <person name="Fujiyama A."/>
            <person name="Neme R."/>
            <person name="Noguchi H."/>
            <person name="Minakuchi Y."/>
            <person name="Suzuki M."/>
            <person name="Kawai-Toyooka H."/>
            <person name="Smith D.R."/>
            <person name="Sparks H."/>
            <person name="Anderson J."/>
            <person name="Bakaric R."/>
            <person name="Luria V."/>
            <person name="Karger A."/>
            <person name="Kirschner M.W."/>
            <person name="Durand P.M."/>
            <person name="Michod R.E."/>
            <person name="Nozaki H."/>
            <person name="Olson B.J."/>
        </authorList>
    </citation>
    <scope>NUCLEOTIDE SEQUENCE [LARGE SCALE GENOMIC DNA]</scope>
    <source>
        <strain evidence="3">NIES-2863</strain>
    </source>
</reference>
<feature type="compositionally biased region" description="Basic and acidic residues" evidence="1">
    <location>
        <begin position="74"/>
        <end position="105"/>
    </location>
</feature>
<gene>
    <name evidence="2" type="ORF">GPECTOR_2g976</name>
</gene>
<dbReference type="AlphaFoldDB" id="A0A150H205"/>
<sequence length="167" mass="17987">MTIAGLSDSEDDQPIVARAKKEPAAAPAVKKEAKPEAKEEGEPGPKPGTAKAPAKEGKEEGKKPAAAPKGKAAVKAEDTAANGKAKEEAKKAKPDKQPREKKEYDMPGQTREPPPENDSLRKFYTSLLEQRPDSDMAKRWCLTHGLLSRDVAEELVAQLKKGKPVAK</sequence>
<protein>
    <submittedName>
        <fullName evidence="2">Uncharacterized protein</fullName>
    </submittedName>
</protein>
<feature type="compositionally biased region" description="Basic and acidic residues" evidence="1">
    <location>
        <begin position="19"/>
        <end position="43"/>
    </location>
</feature>
<feature type="compositionally biased region" description="Basic and acidic residues" evidence="1">
    <location>
        <begin position="53"/>
        <end position="63"/>
    </location>
</feature>
<dbReference type="Proteomes" id="UP000075714">
    <property type="component" value="Unassembled WGS sequence"/>
</dbReference>
<dbReference type="PANTHER" id="PTHR33828">
    <property type="entry name" value="OS05G0596200 PROTEIN"/>
    <property type="match status" value="1"/>
</dbReference>
<feature type="compositionally biased region" description="Low complexity" evidence="1">
    <location>
        <begin position="64"/>
        <end position="73"/>
    </location>
</feature>
<name>A0A150H205_GONPE</name>
<comment type="caution">
    <text evidence="2">The sequence shown here is derived from an EMBL/GenBank/DDBJ whole genome shotgun (WGS) entry which is preliminary data.</text>
</comment>